<sequence>MGIPADAAPPPGFLPLQHDIGSGPREDTMETIETVIIGAGQAGLATARELVSRGHECVVLERNQAVGDGWRQQYDSLRLYSSARHDSLPGLPFPGDPKSFPGKDDVAAYLQAYAARFRLPVRLGVRVERLAAAEGDCFVVSTDHGDIACRNVVLATGTFGRAPHVPAFATDLDPEILQLHSSEYRRPSQLRDGPVLVVGASHSGCDIAFELAEGRQTVLAGRDCGQIPVRWDTPAVHVAFPFLLFAWRHVLTRRTPVGRRMMAEIRHHGGPMLRVKRADLAARGVERHTQRVSGVTDGRPTLDDGTVVEVANVVWATGFEQRFDWIYLPVLGDDGWPREYRGVSTDVPGLFFCGLAFQYAFASMVLPGVGRDAAHVANHVVARSASPSGSPDVRVGTS</sequence>
<proteinExistence type="predicted"/>
<dbReference type="PANTHER" id="PTHR43539">
    <property type="entry name" value="FLAVIN-BINDING MONOOXYGENASE-LIKE PROTEIN (AFU_ORTHOLOGUE AFUA_4G09220)"/>
    <property type="match status" value="1"/>
</dbReference>
<dbReference type="InterPro" id="IPR036188">
    <property type="entry name" value="FAD/NAD-bd_sf"/>
</dbReference>
<evidence type="ECO:0000256" key="2">
    <source>
        <dbReference type="SAM" id="MobiDB-lite"/>
    </source>
</evidence>
<protein>
    <submittedName>
        <fullName evidence="3">NAD(P)/FAD-dependent oxidoreductase</fullName>
    </submittedName>
</protein>
<dbReference type="PANTHER" id="PTHR43539:SF78">
    <property type="entry name" value="FLAVIN-CONTAINING MONOOXYGENASE"/>
    <property type="match status" value="1"/>
</dbReference>
<name>A0ABP5ZH63_9MICO</name>
<reference evidence="4" key="1">
    <citation type="journal article" date="2019" name="Int. J. Syst. Evol. Microbiol.">
        <title>The Global Catalogue of Microorganisms (GCM) 10K type strain sequencing project: providing services to taxonomists for standard genome sequencing and annotation.</title>
        <authorList>
            <consortium name="The Broad Institute Genomics Platform"/>
            <consortium name="The Broad Institute Genome Sequencing Center for Infectious Disease"/>
            <person name="Wu L."/>
            <person name="Ma J."/>
        </authorList>
    </citation>
    <scope>NUCLEOTIDE SEQUENCE [LARGE SCALE GENOMIC DNA]</scope>
    <source>
        <strain evidence="4">JCM 16259</strain>
    </source>
</reference>
<accession>A0ABP5ZH63</accession>
<dbReference type="EMBL" id="BAAARE010000023">
    <property type="protein sequence ID" value="GAA2497843.1"/>
    <property type="molecule type" value="Genomic_DNA"/>
</dbReference>
<dbReference type="InterPro" id="IPR050982">
    <property type="entry name" value="Auxin_biosynth/cation_transpt"/>
</dbReference>
<keyword evidence="1" id="KW-0560">Oxidoreductase</keyword>
<dbReference type="PRINTS" id="PR00370">
    <property type="entry name" value="FMOXYGENASE"/>
</dbReference>
<dbReference type="Gene3D" id="3.50.50.60">
    <property type="entry name" value="FAD/NAD(P)-binding domain"/>
    <property type="match status" value="1"/>
</dbReference>
<evidence type="ECO:0000256" key="1">
    <source>
        <dbReference type="ARBA" id="ARBA00023002"/>
    </source>
</evidence>
<dbReference type="Pfam" id="PF13738">
    <property type="entry name" value="Pyr_redox_3"/>
    <property type="match status" value="1"/>
</dbReference>
<evidence type="ECO:0000313" key="3">
    <source>
        <dbReference type="EMBL" id="GAA2497843.1"/>
    </source>
</evidence>
<keyword evidence="4" id="KW-1185">Reference proteome</keyword>
<evidence type="ECO:0000313" key="4">
    <source>
        <dbReference type="Proteomes" id="UP001500730"/>
    </source>
</evidence>
<feature type="region of interest" description="Disordered" evidence="2">
    <location>
        <begin position="1"/>
        <end position="25"/>
    </location>
</feature>
<dbReference type="Proteomes" id="UP001500730">
    <property type="component" value="Unassembled WGS sequence"/>
</dbReference>
<dbReference type="SUPFAM" id="SSF51905">
    <property type="entry name" value="FAD/NAD(P)-binding domain"/>
    <property type="match status" value="2"/>
</dbReference>
<organism evidence="3 4">
    <name type="scientific">Terrabacter carboxydivorans</name>
    <dbReference type="NCBI Taxonomy" id="619730"/>
    <lineage>
        <taxon>Bacteria</taxon>
        <taxon>Bacillati</taxon>
        <taxon>Actinomycetota</taxon>
        <taxon>Actinomycetes</taxon>
        <taxon>Micrococcales</taxon>
        <taxon>Intrasporangiaceae</taxon>
        <taxon>Terrabacter</taxon>
    </lineage>
</organism>
<comment type="caution">
    <text evidence="3">The sequence shown here is derived from an EMBL/GenBank/DDBJ whole genome shotgun (WGS) entry which is preliminary data.</text>
</comment>
<gene>
    <name evidence="3" type="ORF">GCM10009858_40200</name>
</gene>
<dbReference type="InterPro" id="IPR000960">
    <property type="entry name" value="Flavin_mOase"/>
</dbReference>